<evidence type="ECO:0000313" key="3">
    <source>
        <dbReference type="Proteomes" id="UP000298493"/>
    </source>
</evidence>
<protein>
    <submittedName>
        <fullName evidence="2">Uncharacterized protein</fullName>
    </submittedName>
</protein>
<gene>
    <name evidence="2" type="ORF">E6O75_ATG10192</name>
</gene>
<proteinExistence type="predicted"/>
<reference evidence="2 3" key="1">
    <citation type="submission" date="2019-04" db="EMBL/GenBank/DDBJ databases">
        <title>High contiguity whole genome sequence and gene annotation resource for two Venturia nashicola isolates.</title>
        <authorList>
            <person name="Prokchorchik M."/>
            <person name="Won K."/>
            <person name="Lee Y."/>
            <person name="Choi E.D."/>
            <person name="Segonzac C."/>
            <person name="Sohn K.H."/>
        </authorList>
    </citation>
    <scope>NUCLEOTIDE SEQUENCE [LARGE SCALE GENOMIC DNA]</scope>
    <source>
        <strain evidence="2 3">PRI2</strain>
    </source>
</reference>
<dbReference type="Proteomes" id="UP000298493">
    <property type="component" value="Unassembled WGS sequence"/>
</dbReference>
<feature type="region of interest" description="Disordered" evidence="1">
    <location>
        <begin position="77"/>
        <end position="186"/>
    </location>
</feature>
<sequence>MARLWYGPRKEFMVSTCTAQATVNVRWDRLCVHMKKQLVFLQLNAGSGIHSVRLVQRVSGVGCRVPGVGCLVSGVFPEREEDSDQEDSAQEDSDLGDAERHLHDAKKGTTLRHNAAKTGGPGCEDRRARLRRQEGQAAKTGGPGCEDRRARLRRQESQAARGVGQETGEPTLRPSGFDGLISTEPS</sequence>
<feature type="compositionally biased region" description="Basic and acidic residues" evidence="1">
    <location>
        <begin position="97"/>
        <end position="107"/>
    </location>
</feature>
<feature type="compositionally biased region" description="Acidic residues" evidence="1">
    <location>
        <begin position="79"/>
        <end position="96"/>
    </location>
</feature>
<keyword evidence="3" id="KW-1185">Reference proteome</keyword>
<evidence type="ECO:0000256" key="1">
    <source>
        <dbReference type="SAM" id="MobiDB-lite"/>
    </source>
</evidence>
<organism evidence="2 3">
    <name type="scientific">Venturia nashicola</name>
    <dbReference type="NCBI Taxonomy" id="86259"/>
    <lineage>
        <taxon>Eukaryota</taxon>
        <taxon>Fungi</taxon>
        <taxon>Dikarya</taxon>
        <taxon>Ascomycota</taxon>
        <taxon>Pezizomycotina</taxon>
        <taxon>Dothideomycetes</taxon>
        <taxon>Pleosporomycetidae</taxon>
        <taxon>Venturiales</taxon>
        <taxon>Venturiaceae</taxon>
        <taxon>Venturia</taxon>
    </lineage>
</organism>
<feature type="compositionally biased region" description="Basic and acidic residues" evidence="1">
    <location>
        <begin position="145"/>
        <end position="156"/>
    </location>
</feature>
<comment type="caution">
    <text evidence="2">The sequence shown here is derived from an EMBL/GenBank/DDBJ whole genome shotgun (WGS) entry which is preliminary data.</text>
</comment>
<dbReference type="EMBL" id="SNSC02000032">
    <property type="protein sequence ID" value="TID12839.1"/>
    <property type="molecule type" value="Genomic_DNA"/>
</dbReference>
<name>A0A4Z1NQ82_9PEZI</name>
<dbReference type="AlphaFoldDB" id="A0A4Z1NQ82"/>
<evidence type="ECO:0000313" key="2">
    <source>
        <dbReference type="EMBL" id="TID12839.1"/>
    </source>
</evidence>
<accession>A0A4Z1NQ82</accession>
<feature type="compositionally biased region" description="Basic and acidic residues" evidence="1">
    <location>
        <begin position="123"/>
        <end position="134"/>
    </location>
</feature>